<evidence type="ECO:0000256" key="7">
    <source>
        <dbReference type="ARBA" id="ARBA00022741"/>
    </source>
</evidence>
<dbReference type="GO" id="GO:0051301">
    <property type="term" value="P:cell division"/>
    <property type="evidence" value="ECO:0007669"/>
    <property type="project" value="UniProtKB-KW"/>
</dbReference>
<feature type="binding site" evidence="14">
    <location>
        <position position="317"/>
    </location>
    <ligand>
        <name>ATP</name>
        <dbReference type="ChEBI" id="CHEBI:30616"/>
    </ligand>
</feature>
<dbReference type="PANTHER" id="PTHR45674">
    <property type="entry name" value="DNA LIGASE 1/3 FAMILY MEMBER"/>
    <property type="match status" value="1"/>
</dbReference>
<dbReference type="FunFam" id="3.30.470.30:FF:000012">
    <property type="entry name" value="Probable DNA ligase"/>
    <property type="match status" value="1"/>
</dbReference>
<keyword evidence="7 14" id="KW-0547">Nucleotide-binding</keyword>
<dbReference type="NCBIfam" id="TIGR00574">
    <property type="entry name" value="dnl1"/>
    <property type="match status" value="1"/>
</dbReference>
<dbReference type="SUPFAM" id="SSF117018">
    <property type="entry name" value="ATP-dependent DNA ligase DNA-binding domain"/>
    <property type="match status" value="1"/>
</dbReference>
<dbReference type="EC" id="6.5.1.1" evidence="14"/>
<dbReference type="GO" id="GO:0006273">
    <property type="term" value="P:lagging strand elongation"/>
    <property type="evidence" value="ECO:0007669"/>
    <property type="project" value="TreeGrafter"/>
</dbReference>
<evidence type="ECO:0000256" key="4">
    <source>
        <dbReference type="ARBA" id="ARBA00022618"/>
    </source>
</evidence>
<dbReference type="InterPro" id="IPR012308">
    <property type="entry name" value="DNA_ligase_ATP-dep_N"/>
</dbReference>
<dbReference type="InterPro" id="IPR050191">
    <property type="entry name" value="ATP-dep_DNA_ligase"/>
</dbReference>
<evidence type="ECO:0000256" key="10">
    <source>
        <dbReference type="ARBA" id="ARBA00022842"/>
    </source>
</evidence>
<reference evidence="17" key="1">
    <citation type="submission" date="2021-03" db="EMBL/GenBank/DDBJ databases">
        <title>Genomic Encyclopedia of Type Strains, Phase IV (KMG-V): Genome sequencing to study the core and pangenomes of soil and plant-associated prokaryotes.</title>
        <authorList>
            <person name="Whitman W."/>
        </authorList>
    </citation>
    <scope>NUCLEOTIDE SEQUENCE</scope>
    <source>
        <strain evidence="17">C4</strain>
    </source>
</reference>
<dbReference type="GO" id="GO:0046872">
    <property type="term" value="F:metal ion binding"/>
    <property type="evidence" value="ECO:0007669"/>
    <property type="project" value="UniProtKB-KW"/>
</dbReference>
<protein>
    <recommendedName>
        <fullName evidence="2 14">DNA ligase</fullName>
        <ecNumber evidence="14">6.5.1.1</ecNumber>
    </recommendedName>
    <alternativeName>
        <fullName evidence="14">Polydeoxyribonucleotide synthase [ATP]</fullName>
    </alternativeName>
</protein>
<comment type="similarity">
    <text evidence="1 14 15">Belongs to the ATP-dependent DNA ligase family.</text>
</comment>
<dbReference type="PANTHER" id="PTHR45674:SF7">
    <property type="entry name" value="DNA LIGASE"/>
    <property type="match status" value="1"/>
</dbReference>
<evidence type="ECO:0000256" key="15">
    <source>
        <dbReference type="RuleBase" id="RU004196"/>
    </source>
</evidence>
<keyword evidence="6 14" id="KW-0479">Metal-binding</keyword>
<evidence type="ECO:0000256" key="9">
    <source>
        <dbReference type="ARBA" id="ARBA00022840"/>
    </source>
</evidence>
<keyword evidence="12 14" id="KW-0234">DNA repair</keyword>
<dbReference type="InterPro" id="IPR012340">
    <property type="entry name" value="NA-bd_OB-fold"/>
</dbReference>
<keyword evidence="10 14" id="KW-0460">Magnesium</keyword>
<dbReference type="RefSeq" id="WP_209590956.1">
    <property type="nucleotide sequence ID" value="NZ_JAGGMV010000002.1"/>
</dbReference>
<keyword evidence="11 14" id="KW-0233">DNA recombination</keyword>
<evidence type="ECO:0000256" key="6">
    <source>
        <dbReference type="ARBA" id="ARBA00022723"/>
    </source>
</evidence>
<comment type="cofactor">
    <cofactor evidence="14">
        <name>Mg(2+)</name>
        <dbReference type="ChEBI" id="CHEBI:18420"/>
    </cofactor>
</comment>
<dbReference type="GO" id="GO:0006310">
    <property type="term" value="P:DNA recombination"/>
    <property type="evidence" value="ECO:0007669"/>
    <property type="project" value="UniProtKB-UniRule"/>
</dbReference>
<feature type="binding site" evidence="14">
    <location>
        <position position="266"/>
    </location>
    <ligand>
        <name>ATP</name>
        <dbReference type="ChEBI" id="CHEBI:30616"/>
    </ligand>
</feature>
<evidence type="ECO:0000313" key="18">
    <source>
        <dbReference type="Proteomes" id="UP000740329"/>
    </source>
</evidence>
<organism evidence="17 18">
    <name type="scientific">Methanococcus voltae</name>
    <dbReference type="NCBI Taxonomy" id="2188"/>
    <lineage>
        <taxon>Archaea</taxon>
        <taxon>Methanobacteriati</taxon>
        <taxon>Methanobacteriota</taxon>
        <taxon>Methanomada group</taxon>
        <taxon>Methanococci</taxon>
        <taxon>Methanococcales</taxon>
        <taxon>Methanococcaceae</taxon>
        <taxon>Methanococcus</taxon>
    </lineage>
</organism>
<feature type="binding site" evidence="14">
    <location>
        <position position="454"/>
    </location>
    <ligand>
        <name>ATP</name>
        <dbReference type="ChEBI" id="CHEBI:30616"/>
    </ligand>
</feature>
<dbReference type="InterPro" id="IPR022865">
    <property type="entry name" value="DNA_ligae_ATP-dep_bac/arc"/>
</dbReference>
<dbReference type="SUPFAM" id="SSF50249">
    <property type="entry name" value="Nucleic acid-binding proteins"/>
    <property type="match status" value="1"/>
</dbReference>
<sequence length="630" mass="72084">MLYKDYCEIIEKIEKTTKRLEKTDYFVELIKKLDEEKEKSRLSNSPSNSAEILAILCKLSIGRVFAEYENKELGIGYNLLVEAFKSVGISEKDMYAKIKETGDLGHSVELLKSEIKQVTLFQTKLTVEEVYNSLKKLSAIEGASSQKKKIRTISNLLISANALETRYLARLILEDMRIGMNISTILSAFSIYFEIPKPDLEKTYAVTNDIGKIGERLLSYDGNYYENFKKDKELHLNLFRPIKPMLAQLTPSINDAIIEMGVPQFETKYDGARVQIHKDGEDVKIYSRRLEDITNSIPEIVDEVKKIDCNQLIVEGECVAIDENGKPRPFQDILRRFRRKYDIEKMTSEIKLRVFLFDVIYMNGESISDSLHLRREKLEKILNKKNNFDIDENGQVIVPQTDDVINLSTKLVTDDAKKAQKFFDWCLSIGHEGVMIKNQDALYTAGSRVKTMYKFKPTLDNLDVVVTRAIFGRGKRKDWYGSYEIAVRGNGVNEINEINEIGGIRGIEEIGELGESSSSLSSFADSDLENSNLYVIGHVGSGLTEENLEELTRKVNEIKEADLDGEVIVEPKIVFEVSYEEIQASEKYEIGYALRFPRVINIRYDKGIDDINTVEDVKRIYAIQKNRKNK</sequence>
<comment type="function">
    <text evidence="14">DNA ligase that seals nicks in double-stranded DNA during DNA replication, DNA recombination and DNA repair.</text>
</comment>
<dbReference type="GO" id="GO:0003910">
    <property type="term" value="F:DNA ligase (ATP) activity"/>
    <property type="evidence" value="ECO:0007669"/>
    <property type="project" value="UniProtKB-UniRule"/>
</dbReference>
<feature type="active site" description="N6-AMP-lysine intermediate" evidence="14">
    <location>
        <position position="268"/>
    </location>
</feature>
<keyword evidence="4 14" id="KW-0132">Cell division</keyword>
<dbReference type="InterPro" id="IPR000977">
    <property type="entry name" value="DNA_ligase_ATP-dep"/>
</dbReference>
<feature type="binding site" evidence="14">
    <location>
        <position position="357"/>
    </location>
    <ligand>
        <name>ATP</name>
        <dbReference type="ChEBI" id="CHEBI:30616"/>
    </ligand>
</feature>
<evidence type="ECO:0000313" key="17">
    <source>
        <dbReference type="EMBL" id="MBP2201472.1"/>
    </source>
</evidence>
<evidence type="ECO:0000256" key="14">
    <source>
        <dbReference type="HAMAP-Rule" id="MF_00407"/>
    </source>
</evidence>
<dbReference type="AlphaFoldDB" id="A0A8J7RGJ3"/>
<evidence type="ECO:0000256" key="12">
    <source>
        <dbReference type="ARBA" id="ARBA00023204"/>
    </source>
</evidence>
<dbReference type="GO" id="GO:0006281">
    <property type="term" value="P:DNA repair"/>
    <property type="evidence" value="ECO:0007669"/>
    <property type="project" value="UniProtKB-UniRule"/>
</dbReference>
<evidence type="ECO:0000256" key="11">
    <source>
        <dbReference type="ARBA" id="ARBA00023172"/>
    </source>
</evidence>
<dbReference type="CDD" id="cd07901">
    <property type="entry name" value="Adenylation_DNA_ligase_Arch_LigB"/>
    <property type="match status" value="1"/>
</dbReference>
<feature type="binding site" evidence="14">
    <location>
        <position position="273"/>
    </location>
    <ligand>
        <name>ATP</name>
        <dbReference type="ChEBI" id="CHEBI:30616"/>
    </ligand>
</feature>
<evidence type="ECO:0000256" key="3">
    <source>
        <dbReference type="ARBA" id="ARBA00022598"/>
    </source>
</evidence>
<dbReference type="InterPro" id="IPR012309">
    <property type="entry name" value="DNA_ligase_ATP-dep_C"/>
</dbReference>
<dbReference type="HAMAP" id="MF_00407">
    <property type="entry name" value="DNA_ligase"/>
    <property type="match status" value="1"/>
</dbReference>
<keyword evidence="3 14" id="KW-0436">Ligase</keyword>
<keyword evidence="9 14" id="KW-0067">ATP-binding</keyword>
<dbReference type="Pfam" id="PF04675">
    <property type="entry name" value="DNA_ligase_A_N"/>
    <property type="match status" value="1"/>
</dbReference>
<dbReference type="Proteomes" id="UP000740329">
    <property type="component" value="Unassembled WGS sequence"/>
</dbReference>
<keyword evidence="8 14" id="KW-0227">DNA damage</keyword>
<name>A0A8J7RGJ3_METVO</name>
<dbReference type="InterPro" id="IPR016059">
    <property type="entry name" value="DNA_ligase_ATP-dep_CS"/>
</dbReference>
<comment type="catalytic activity">
    <reaction evidence="14">
        <text>ATP + (deoxyribonucleotide)n-3'-hydroxyl + 5'-phospho-(deoxyribonucleotide)m = (deoxyribonucleotide)n+m + AMP + diphosphate.</text>
        <dbReference type="EC" id="6.5.1.1"/>
    </reaction>
</comment>
<dbReference type="Gene3D" id="3.30.470.30">
    <property type="entry name" value="DNA ligase/mRNA capping enzyme"/>
    <property type="match status" value="1"/>
</dbReference>
<feature type="binding site" evidence="14">
    <location>
        <position position="448"/>
    </location>
    <ligand>
        <name>ATP</name>
        <dbReference type="ChEBI" id="CHEBI:30616"/>
    </ligand>
</feature>
<evidence type="ECO:0000256" key="1">
    <source>
        <dbReference type="ARBA" id="ARBA00007572"/>
    </source>
</evidence>
<dbReference type="InterPro" id="IPR012310">
    <property type="entry name" value="DNA_ligase_ATP-dep_cent"/>
</dbReference>
<keyword evidence="5 14" id="KW-0235">DNA replication</keyword>
<dbReference type="SUPFAM" id="SSF56091">
    <property type="entry name" value="DNA ligase/mRNA capping enzyme, catalytic domain"/>
    <property type="match status" value="1"/>
</dbReference>
<keyword evidence="13 14" id="KW-0131">Cell cycle</keyword>
<gene>
    <name evidence="14" type="primary">lig</name>
    <name evidence="17" type="ORF">J3E07_000884</name>
</gene>
<dbReference type="InterPro" id="IPR036599">
    <property type="entry name" value="DNA_ligase_N_sf"/>
</dbReference>
<feature type="domain" description="ATP-dependent DNA ligase family profile" evidence="16">
    <location>
        <begin position="345"/>
        <end position="489"/>
    </location>
</feature>
<dbReference type="GO" id="GO:0071897">
    <property type="term" value="P:DNA biosynthetic process"/>
    <property type="evidence" value="ECO:0007669"/>
    <property type="project" value="InterPro"/>
</dbReference>
<dbReference type="PROSITE" id="PS00697">
    <property type="entry name" value="DNA_LIGASE_A1"/>
    <property type="match status" value="1"/>
</dbReference>
<evidence type="ECO:0000256" key="2">
    <source>
        <dbReference type="ARBA" id="ARBA00013308"/>
    </source>
</evidence>
<dbReference type="Gene3D" id="1.10.3260.10">
    <property type="entry name" value="DNA ligase, ATP-dependent, N-terminal domain"/>
    <property type="match status" value="1"/>
</dbReference>
<comment type="caution">
    <text evidence="17">The sequence shown here is derived from an EMBL/GenBank/DDBJ whole genome shotgun (WGS) entry which is preliminary data.</text>
</comment>
<feature type="binding site" evidence="14">
    <location>
        <position position="288"/>
    </location>
    <ligand>
        <name>ATP</name>
        <dbReference type="ChEBI" id="CHEBI:30616"/>
    </ligand>
</feature>
<dbReference type="EMBL" id="JAGGMV010000002">
    <property type="protein sequence ID" value="MBP2201472.1"/>
    <property type="molecule type" value="Genomic_DNA"/>
</dbReference>
<dbReference type="PROSITE" id="PS00333">
    <property type="entry name" value="DNA_LIGASE_A2"/>
    <property type="match status" value="1"/>
</dbReference>
<dbReference type="GO" id="GO:0003677">
    <property type="term" value="F:DNA binding"/>
    <property type="evidence" value="ECO:0007669"/>
    <property type="project" value="InterPro"/>
</dbReference>
<dbReference type="Pfam" id="PF01068">
    <property type="entry name" value="DNA_ligase_A_M"/>
    <property type="match status" value="1"/>
</dbReference>
<evidence type="ECO:0000256" key="5">
    <source>
        <dbReference type="ARBA" id="ARBA00022705"/>
    </source>
</evidence>
<dbReference type="Pfam" id="PF04679">
    <property type="entry name" value="DNA_ligase_A_C"/>
    <property type="match status" value="1"/>
</dbReference>
<dbReference type="Gene3D" id="2.40.50.140">
    <property type="entry name" value="Nucleic acid-binding proteins"/>
    <property type="match status" value="1"/>
</dbReference>
<evidence type="ECO:0000256" key="8">
    <source>
        <dbReference type="ARBA" id="ARBA00022763"/>
    </source>
</evidence>
<accession>A0A8J7RGJ3</accession>
<dbReference type="PROSITE" id="PS50160">
    <property type="entry name" value="DNA_LIGASE_A3"/>
    <property type="match status" value="1"/>
</dbReference>
<dbReference type="GO" id="GO:0005524">
    <property type="term" value="F:ATP binding"/>
    <property type="evidence" value="ECO:0007669"/>
    <property type="project" value="UniProtKB-UniRule"/>
</dbReference>
<proteinExistence type="inferred from homology"/>
<evidence type="ECO:0000259" key="16">
    <source>
        <dbReference type="PROSITE" id="PS50160"/>
    </source>
</evidence>
<evidence type="ECO:0000256" key="13">
    <source>
        <dbReference type="ARBA" id="ARBA00023306"/>
    </source>
</evidence>